<feature type="compositionally biased region" description="Basic and acidic residues" evidence="1">
    <location>
        <begin position="919"/>
        <end position="1014"/>
    </location>
</feature>
<feature type="compositionally biased region" description="Basic and acidic residues" evidence="1">
    <location>
        <begin position="1099"/>
        <end position="1116"/>
    </location>
</feature>
<feature type="compositionally biased region" description="Polar residues" evidence="1">
    <location>
        <begin position="832"/>
        <end position="854"/>
    </location>
</feature>
<organism evidence="2 3">
    <name type="scientific">Aaosphaeria arxii CBS 175.79</name>
    <dbReference type="NCBI Taxonomy" id="1450172"/>
    <lineage>
        <taxon>Eukaryota</taxon>
        <taxon>Fungi</taxon>
        <taxon>Dikarya</taxon>
        <taxon>Ascomycota</taxon>
        <taxon>Pezizomycotina</taxon>
        <taxon>Dothideomycetes</taxon>
        <taxon>Pleosporomycetidae</taxon>
        <taxon>Pleosporales</taxon>
        <taxon>Pleosporales incertae sedis</taxon>
        <taxon>Aaosphaeria</taxon>
    </lineage>
</organism>
<evidence type="ECO:0000313" key="3">
    <source>
        <dbReference type="Proteomes" id="UP000799778"/>
    </source>
</evidence>
<feature type="compositionally biased region" description="Polar residues" evidence="1">
    <location>
        <begin position="65"/>
        <end position="85"/>
    </location>
</feature>
<keyword evidence="3" id="KW-1185">Reference proteome</keyword>
<feature type="compositionally biased region" description="Polar residues" evidence="1">
    <location>
        <begin position="115"/>
        <end position="128"/>
    </location>
</feature>
<reference evidence="2" key="1">
    <citation type="journal article" date="2020" name="Stud. Mycol.">
        <title>101 Dothideomycetes genomes: a test case for predicting lifestyles and emergence of pathogens.</title>
        <authorList>
            <person name="Haridas S."/>
            <person name="Albert R."/>
            <person name="Binder M."/>
            <person name="Bloem J."/>
            <person name="Labutti K."/>
            <person name="Salamov A."/>
            <person name="Andreopoulos B."/>
            <person name="Baker S."/>
            <person name="Barry K."/>
            <person name="Bills G."/>
            <person name="Bluhm B."/>
            <person name="Cannon C."/>
            <person name="Castanera R."/>
            <person name="Culley D."/>
            <person name="Daum C."/>
            <person name="Ezra D."/>
            <person name="Gonzalez J."/>
            <person name="Henrissat B."/>
            <person name="Kuo A."/>
            <person name="Liang C."/>
            <person name="Lipzen A."/>
            <person name="Lutzoni F."/>
            <person name="Magnuson J."/>
            <person name="Mondo S."/>
            <person name="Nolan M."/>
            <person name="Ohm R."/>
            <person name="Pangilinan J."/>
            <person name="Park H.-J."/>
            <person name="Ramirez L."/>
            <person name="Alfaro M."/>
            <person name="Sun H."/>
            <person name="Tritt A."/>
            <person name="Yoshinaga Y."/>
            <person name="Zwiers L.-H."/>
            <person name="Turgeon B."/>
            <person name="Goodwin S."/>
            <person name="Spatafora J."/>
            <person name="Crous P."/>
            <person name="Grigoriev I."/>
        </authorList>
    </citation>
    <scope>NUCLEOTIDE SEQUENCE</scope>
    <source>
        <strain evidence="2">CBS 175.79</strain>
    </source>
</reference>
<evidence type="ECO:0000256" key="1">
    <source>
        <dbReference type="SAM" id="MobiDB-lite"/>
    </source>
</evidence>
<feature type="compositionally biased region" description="Low complexity" evidence="1">
    <location>
        <begin position="1068"/>
        <end position="1079"/>
    </location>
</feature>
<feature type="compositionally biased region" description="Basic and acidic residues" evidence="1">
    <location>
        <begin position="334"/>
        <end position="347"/>
    </location>
</feature>
<dbReference type="OrthoDB" id="2590867at2759"/>
<evidence type="ECO:0000313" key="2">
    <source>
        <dbReference type="EMBL" id="KAF2010884.1"/>
    </source>
</evidence>
<dbReference type="AlphaFoldDB" id="A0A6A5XDN7"/>
<feature type="region of interest" description="Disordered" evidence="1">
    <location>
        <begin position="1"/>
        <end position="518"/>
    </location>
</feature>
<feature type="compositionally biased region" description="Polar residues" evidence="1">
    <location>
        <begin position="356"/>
        <end position="370"/>
    </location>
</feature>
<dbReference type="EMBL" id="ML978075">
    <property type="protein sequence ID" value="KAF2010884.1"/>
    <property type="molecule type" value="Genomic_DNA"/>
</dbReference>
<dbReference type="PANTHER" id="PTHR39606:SF1">
    <property type="entry name" value="CELL SURFACE PROTEIN"/>
    <property type="match status" value="1"/>
</dbReference>
<dbReference type="RefSeq" id="XP_033379223.1">
    <property type="nucleotide sequence ID" value="XM_033534173.1"/>
</dbReference>
<feature type="compositionally biased region" description="Basic and acidic residues" evidence="1">
    <location>
        <begin position="877"/>
        <end position="897"/>
    </location>
</feature>
<feature type="region of interest" description="Disordered" evidence="1">
    <location>
        <begin position="538"/>
        <end position="628"/>
    </location>
</feature>
<gene>
    <name evidence="2" type="ORF">BU24DRAFT_496060</name>
</gene>
<feature type="region of interest" description="Disordered" evidence="1">
    <location>
        <begin position="914"/>
        <end position="1171"/>
    </location>
</feature>
<feature type="compositionally biased region" description="Basic and acidic residues" evidence="1">
    <location>
        <begin position="564"/>
        <end position="589"/>
    </location>
</feature>
<accession>A0A6A5XDN7</accession>
<feature type="compositionally biased region" description="Basic and acidic residues" evidence="1">
    <location>
        <begin position="86"/>
        <end position="99"/>
    </location>
</feature>
<feature type="region of interest" description="Disordered" evidence="1">
    <location>
        <begin position="762"/>
        <end position="901"/>
    </location>
</feature>
<feature type="compositionally biased region" description="Low complexity" evidence="1">
    <location>
        <begin position="102"/>
        <end position="114"/>
    </location>
</feature>
<dbReference type="GeneID" id="54291570"/>
<feature type="compositionally biased region" description="Polar residues" evidence="1">
    <location>
        <begin position="154"/>
        <end position="179"/>
    </location>
</feature>
<feature type="compositionally biased region" description="Polar residues" evidence="1">
    <location>
        <begin position="15"/>
        <end position="25"/>
    </location>
</feature>
<feature type="compositionally biased region" description="Basic and acidic residues" evidence="1">
    <location>
        <begin position="291"/>
        <end position="313"/>
    </location>
</feature>
<feature type="compositionally biased region" description="Polar residues" evidence="1">
    <location>
        <begin position="788"/>
        <end position="798"/>
    </location>
</feature>
<feature type="compositionally biased region" description="Basic and acidic residues" evidence="1">
    <location>
        <begin position="197"/>
        <end position="228"/>
    </location>
</feature>
<protein>
    <submittedName>
        <fullName evidence="2">Uncharacterized protein</fullName>
    </submittedName>
</protein>
<feature type="compositionally biased region" description="Polar residues" evidence="1">
    <location>
        <begin position="229"/>
        <end position="239"/>
    </location>
</feature>
<feature type="compositionally biased region" description="Low complexity" evidence="1">
    <location>
        <begin position="855"/>
        <end position="874"/>
    </location>
</feature>
<feature type="compositionally biased region" description="Low complexity" evidence="1">
    <location>
        <begin position="314"/>
        <end position="326"/>
    </location>
</feature>
<sequence>MQKLKKVLSHDQGKSADTAQEPTSSRLDRSGPTGEGSHFAGVKSTQSSNEAQVEPNEYHPIYDQFTGSSPGQSTTENTQQPLNSSEQKRSEPVMAKSKDIPTSSTLSPATTTSTQRGTLTEGASTASIKSGVMGFPQDRGGHAALSPRSDTRSIETPTQGSVATNTTNSGEPKTSSNLGQDIAIGAGTAGVAHQLHRQPDHENLRDSSEQARERVTPVGNERTEKKDFAQSSQPSTGVSEQPFERSFRQEPVTDSGRSFPLAGGVVSSKRVDDPTPVHNTAASQPHNASTNEREPGTKEKAADVQDGHGREKLAGAAALAASAGAGTYAYRNRTGKDDREIEQERTNQGHGALSGVTGSSSTSNERTVQPSEHHSDAVAAAAAAYKGSTSSTVKSEHDHLGHGHNFTGDPCISEKQPHPKSFTDGPHFTDTANRLDPQLDPHLHIPGEFPETPLETPSDQKTGAGGYIPGPAGRHTESHSIEPSVGIAAGSGLPSTQHQETPVAEPVTPEKNQHHYGRDAAVAGGLGAAGLGTYAATKHHDTVPKGGNTQEALAEASPYSSTKIDPRVNPHAPKFEEQRFDPTARKEPSPHSVTAHTAAPKTETSAREQPQVEQSESHHGLNEALVGAGAGAATAGGLLYASQRDADKPETGPASSTIGPHKSNVANVLDPRVQPDPALQKHHQSGSTTEDPASHTIGPHKSNVANVLDPRVQPDPAKQKATEPTAQPATEQHHYGRDAALAGGAGAAGYGAYEAAKSYGDHRGTQAPAAMNDQRYDPTVPGAHDPTAPSSYNPNDPNQSKEHHYGRDAAIAGGLGAAGAGAYAATRHHDQAPQSQTYQQGSIAQTQQPPVSHGQQPPLSQTTQQPPLSQSQQPEAGHQRYDSVQDPYKQQDHDKRNAALGTAGVAAAAGAGAYAYSQHDAEKAEKERLAAQRKAEEKELAHQRKAEEKELAHQHKQDQKELAHRQKEQDKAFEKQQRELEKQQTKDQKKHDKFVAAEAKSHQKETEKERERQQQLEQQQQRPEDEDEHKEKKHHLFGFLHRDKTRKERKGTSSASSSPRSSRDLTTGAGAAGASGLAAHEYAQDSDTSEGRKHRNKLHKDPPKGHPAREALEHPEQFTSSAQQEKGLVTEPNTGLPMNVEKYGTDGAGGVDGSRTVEGYNSPLRSHGQTN</sequence>
<proteinExistence type="predicted"/>
<dbReference type="PANTHER" id="PTHR39606">
    <property type="entry name" value="SURFACE PROTEIN, PUTATIVE-RELATED"/>
    <property type="match status" value="1"/>
</dbReference>
<feature type="region of interest" description="Disordered" evidence="1">
    <location>
        <begin position="640"/>
        <end position="743"/>
    </location>
</feature>
<dbReference type="Proteomes" id="UP000799778">
    <property type="component" value="Unassembled WGS sequence"/>
</dbReference>
<name>A0A6A5XDN7_9PLEO</name>
<feature type="compositionally biased region" description="Polar residues" evidence="1">
    <location>
        <begin position="277"/>
        <end position="290"/>
    </location>
</feature>